<gene>
    <name evidence="1" type="ORF">TNCV_3090921</name>
</gene>
<reference evidence="1" key="1">
    <citation type="submission" date="2020-08" db="EMBL/GenBank/DDBJ databases">
        <title>Multicomponent nature underlies the extraordinary mechanical properties of spider dragline silk.</title>
        <authorList>
            <person name="Kono N."/>
            <person name="Nakamura H."/>
            <person name="Mori M."/>
            <person name="Yoshida Y."/>
            <person name="Ohtoshi R."/>
            <person name="Malay A.D."/>
            <person name="Moran D.A.P."/>
            <person name="Tomita M."/>
            <person name="Numata K."/>
            <person name="Arakawa K."/>
        </authorList>
    </citation>
    <scope>NUCLEOTIDE SEQUENCE</scope>
</reference>
<comment type="caution">
    <text evidence="1">The sequence shown here is derived from an EMBL/GenBank/DDBJ whole genome shotgun (WGS) entry which is preliminary data.</text>
</comment>
<dbReference type="Proteomes" id="UP000887159">
    <property type="component" value="Unassembled WGS sequence"/>
</dbReference>
<evidence type="ECO:0000313" key="2">
    <source>
        <dbReference type="Proteomes" id="UP000887159"/>
    </source>
</evidence>
<dbReference type="AlphaFoldDB" id="A0A8X7BH05"/>
<dbReference type="EMBL" id="BMAU01021391">
    <property type="protein sequence ID" value="GFY30184.1"/>
    <property type="molecule type" value="Genomic_DNA"/>
</dbReference>
<keyword evidence="2" id="KW-1185">Reference proteome</keyword>
<organism evidence="1 2">
    <name type="scientific">Trichonephila clavipes</name>
    <name type="common">Golden silk orbweaver</name>
    <name type="synonym">Nephila clavipes</name>
    <dbReference type="NCBI Taxonomy" id="2585209"/>
    <lineage>
        <taxon>Eukaryota</taxon>
        <taxon>Metazoa</taxon>
        <taxon>Ecdysozoa</taxon>
        <taxon>Arthropoda</taxon>
        <taxon>Chelicerata</taxon>
        <taxon>Arachnida</taxon>
        <taxon>Araneae</taxon>
        <taxon>Araneomorphae</taxon>
        <taxon>Entelegynae</taxon>
        <taxon>Araneoidea</taxon>
        <taxon>Nephilidae</taxon>
        <taxon>Trichonephila</taxon>
    </lineage>
</organism>
<accession>A0A8X7BH05</accession>
<protein>
    <submittedName>
        <fullName evidence="1">Uncharacterized protein</fullName>
    </submittedName>
</protein>
<name>A0A8X7BH05_TRICX</name>
<proteinExistence type="predicted"/>
<sequence length="85" mass="9464">MHFKSVVAQIPQSCMLCHKAWVSNTGEDMDVDKCIVAGGHSKYSSSRKFFRKFGGSDHPPRCFASKLRWNGAETYSHLHGTQSCG</sequence>
<evidence type="ECO:0000313" key="1">
    <source>
        <dbReference type="EMBL" id="GFY30184.1"/>
    </source>
</evidence>